<sequence>MQERQVGGSMANHKAWGKGNNGRSNNNEGSNQCPKGQFPCYSTNQSLKIKPFIIDSEAAKHMTCLSNLLGSFFPFSGHQRVKIVDGSLSSVARRGSIFVPNDLTLKFVLYVLSSSCYLISISKLTCHLNCIAKLFPTHCEFRNCAWGGGLAVGSARELDGLFILEEHTKAIAETF</sequence>
<protein>
    <recommendedName>
        <fullName evidence="2">Retrovirus-related Pol polyprotein from transposon TNT 1-94-like beta-barrel domain-containing protein</fullName>
    </recommendedName>
</protein>
<organism evidence="3 4">
    <name type="scientific">Vitis vinifera</name>
    <name type="common">Grape</name>
    <dbReference type="NCBI Taxonomy" id="29760"/>
    <lineage>
        <taxon>Eukaryota</taxon>
        <taxon>Viridiplantae</taxon>
        <taxon>Streptophyta</taxon>
        <taxon>Embryophyta</taxon>
        <taxon>Tracheophyta</taxon>
        <taxon>Spermatophyta</taxon>
        <taxon>Magnoliopsida</taxon>
        <taxon>eudicotyledons</taxon>
        <taxon>Gunneridae</taxon>
        <taxon>Pentapetalae</taxon>
        <taxon>rosids</taxon>
        <taxon>Vitales</taxon>
        <taxon>Vitaceae</taxon>
        <taxon>Viteae</taxon>
        <taxon>Vitis</taxon>
    </lineage>
</organism>
<evidence type="ECO:0000259" key="2">
    <source>
        <dbReference type="Pfam" id="PF22936"/>
    </source>
</evidence>
<gene>
    <name evidence="3" type="ORF">CK203_045054</name>
</gene>
<evidence type="ECO:0000313" key="4">
    <source>
        <dbReference type="Proteomes" id="UP000288805"/>
    </source>
</evidence>
<dbReference type="InterPro" id="IPR054722">
    <property type="entry name" value="PolX-like_BBD"/>
</dbReference>
<accession>A0A438HWS3</accession>
<dbReference type="EMBL" id="QGNW01000169">
    <property type="protein sequence ID" value="RVW88911.1"/>
    <property type="molecule type" value="Genomic_DNA"/>
</dbReference>
<reference evidence="3 4" key="1">
    <citation type="journal article" date="2018" name="PLoS Genet.">
        <title>Population sequencing reveals clonal diversity and ancestral inbreeding in the grapevine cultivar Chardonnay.</title>
        <authorList>
            <person name="Roach M.J."/>
            <person name="Johnson D.L."/>
            <person name="Bohlmann J."/>
            <person name="van Vuuren H.J."/>
            <person name="Jones S.J."/>
            <person name="Pretorius I.S."/>
            <person name="Schmidt S.A."/>
            <person name="Borneman A.R."/>
        </authorList>
    </citation>
    <scope>NUCLEOTIDE SEQUENCE [LARGE SCALE GENOMIC DNA]</scope>
    <source>
        <strain evidence="4">cv. Chardonnay</strain>
        <tissue evidence="3">Leaf</tissue>
    </source>
</reference>
<feature type="compositionally biased region" description="Low complexity" evidence="1">
    <location>
        <begin position="17"/>
        <end position="31"/>
    </location>
</feature>
<dbReference type="Proteomes" id="UP000288805">
    <property type="component" value="Unassembled WGS sequence"/>
</dbReference>
<feature type="region of interest" description="Disordered" evidence="1">
    <location>
        <begin position="1"/>
        <end position="31"/>
    </location>
</feature>
<dbReference type="AlphaFoldDB" id="A0A438HWS3"/>
<comment type="caution">
    <text evidence="3">The sequence shown here is derived from an EMBL/GenBank/DDBJ whole genome shotgun (WGS) entry which is preliminary data.</text>
</comment>
<evidence type="ECO:0000313" key="3">
    <source>
        <dbReference type="EMBL" id="RVW88911.1"/>
    </source>
</evidence>
<dbReference type="Pfam" id="PF22936">
    <property type="entry name" value="Pol_BBD"/>
    <property type="match status" value="1"/>
</dbReference>
<name>A0A438HWS3_VITVI</name>
<proteinExistence type="predicted"/>
<feature type="domain" description="Retrovirus-related Pol polyprotein from transposon TNT 1-94-like beta-barrel" evidence="2">
    <location>
        <begin position="52"/>
        <end position="125"/>
    </location>
</feature>
<evidence type="ECO:0000256" key="1">
    <source>
        <dbReference type="SAM" id="MobiDB-lite"/>
    </source>
</evidence>